<comment type="caution">
    <text evidence="2">The sequence shown here is derived from an EMBL/GenBank/DDBJ whole genome shotgun (WGS) entry which is preliminary data.</text>
</comment>
<evidence type="ECO:0000256" key="1">
    <source>
        <dbReference type="SAM" id="SignalP"/>
    </source>
</evidence>
<feature type="signal peptide" evidence="1">
    <location>
        <begin position="1"/>
        <end position="24"/>
    </location>
</feature>
<accession>A0A840ZL36</accession>
<evidence type="ECO:0000313" key="3">
    <source>
        <dbReference type="Proteomes" id="UP000583454"/>
    </source>
</evidence>
<evidence type="ECO:0000313" key="2">
    <source>
        <dbReference type="EMBL" id="MBB5758739.1"/>
    </source>
</evidence>
<organism evidence="2 3">
    <name type="scientific">Methylorubrum rhodinum</name>
    <dbReference type="NCBI Taxonomy" id="29428"/>
    <lineage>
        <taxon>Bacteria</taxon>
        <taxon>Pseudomonadati</taxon>
        <taxon>Pseudomonadota</taxon>
        <taxon>Alphaproteobacteria</taxon>
        <taxon>Hyphomicrobiales</taxon>
        <taxon>Methylobacteriaceae</taxon>
        <taxon>Methylorubrum</taxon>
    </lineage>
</organism>
<dbReference type="Proteomes" id="UP000583454">
    <property type="component" value="Unassembled WGS sequence"/>
</dbReference>
<dbReference type="AlphaFoldDB" id="A0A840ZL36"/>
<keyword evidence="1" id="KW-0732">Signal</keyword>
<protein>
    <submittedName>
        <fullName evidence="2">Uncharacterized protein</fullName>
    </submittedName>
</protein>
<dbReference type="EMBL" id="JACHOP010000016">
    <property type="protein sequence ID" value="MBB5758739.1"/>
    <property type="molecule type" value="Genomic_DNA"/>
</dbReference>
<keyword evidence="3" id="KW-1185">Reference proteome</keyword>
<proteinExistence type="predicted"/>
<sequence length="324" mass="33357">MSSLTRLIAASGFTLAGLIGGAQAQSAQPGSCLFTHFKTKSPACVDQVLGLSAGLAPGAFNAGMPPIGFLAEIFLRSPTERARILAAPADRGAIIYILTALLRAGLTEEAERLAAQTNGGSILGSLKAMRLSTLPGITAAGTVSAKDTELLAGAYGASGNRRYLDVLLTTFEGADEKAAGIGLRLGLLTSKWGASFAPAGHRSQILKNFCAEYDCKAKPHETVRILGIMAVYGAVSTIAREDAGTKKVLEAAFAKRKPLKAILAAEQASLNNYGMALTVSRLLTGGAGENVAAREAALRSIETYEAFGPLPQALPGADTAAAQP</sequence>
<reference evidence="2 3" key="1">
    <citation type="submission" date="2020-08" db="EMBL/GenBank/DDBJ databases">
        <title>Genomic Encyclopedia of Type Strains, Phase IV (KMG-IV): sequencing the most valuable type-strain genomes for metagenomic binning, comparative biology and taxonomic classification.</title>
        <authorList>
            <person name="Goeker M."/>
        </authorList>
    </citation>
    <scope>NUCLEOTIDE SEQUENCE [LARGE SCALE GENOMIC DNA]</scope>
    <source>
        <strain evidence="2 3">DSM 2163</strain>
    </source>
</reference>
<feature type="chain" id="PRO_5032590888" evidence="1">
    <location>
        <begin position="25"/>
        <end position="324"/>
    </location>
</feature>
<dbReference type="RefSeq" id="WP_183571428.1">
    <property type="nucleotide sequence ID" value="NZ_JACHOP010000016.1"/>
</dbReference>
<name>A0A840ZL36_9HYPH</name>
<gene>
    <name evidence="2" type="ORF">HNR00_003462</name>
</gene>